<keyword evidence="9" id="KW-1185">Reference proteome</keyword>
<sequence length="142" mass="15232">MSALRLSRAQAAQLAQLGEAAWPREACALLVGDSNLRVTEIVPAANVSTDPEREFELDPAVHIATLRRLRENGGTNRIIGHWHSHPNGRDEPSAKDAAMVSDPGLVWLITAVHDGRALPLRAFQAVAAGAGFGFTPLAIRQD</sequence>
<name>A0A516GYF5_9PROT</name>
<feature type="domain" description="JAB1/MPN/MOV34 metalloenzyme" evidence="7">
    <location>
        <begin position="3"/>
        <end position="128"/>
    </location>
</feature>
<dbReference type="InterPro" id="IPR028090">
    <property type="entry name" value="JAB_dom_prok"/>
</dbReference>
<keyword evidence="5" id="KW-0482">Metalloprotease</keyword>
<keyword evidence="1" id="KW-0645">Protease</keyword>
<dbReference type="GO" id="GO:0006508">
    <property type="term" value="P:proteolysis"/>
    <property type="evidence" value="ECO:0007669"/>
    <property type="project" value="UniProtKB-KW"/>
</dbReference>
<accession>A0A516GYF5</accession>
<evidence type="ECO:0000256" key="5">
    <source>
        <dbReference type="ARBA" id="ARBA00023049"/>
    </source>
</evidence>
<dbReference type="GO" id="GO:0008270">
    <property type="term" value="F:zinc ion binding"/>
    <property type="evidence" value="ECO:0007669"/>
    <property type="project" value="TreeGrafter"/>
</dbReference>
<dbReference type="AlphaFoldDB" id="A0A516GYF5"/>
<dbReference type="RefSeq" id="WP_144067544.1">
    <property type="nucleotide sequence ID" value="NZ_CP041636.1"/>
</dbReference>
<gene>
    <name evidence="8" type="ORF">FNB15_04420</name>
</gene>
<dbReference type="EMBL" id="CP041636">
    <property type="protein sequence ID" value="QDO96563.1"/>
    <property type="molecule type" value="Genomic_DNA"/>
</dbReference>
<dbReference type="OrthoDB" id="9802958at2"/>
<evidence type="ECO:0000259" key="7">
    <source>
        <dbReference type="SMART" id="SM00232"/>
    </source>
</evidence>
<protein>
    <submittedName>
        <fullName evidence="8">M67 family metallopeptidase</fullName>
    </submittedName>
</protein>
<evidence type="ECO:0000256" key="1">
    <source>
        <dbReference type="ARBA" id="ARBA00022670"/>
    </source>
</evidence>
<evidence type="ECO:0000256" key="4">
    <source>
        <dbReference type="ARBA" id="ARBA00022833"/>
    </source>
</evidence>
<dbReference type="SMART" id="SM00232">
    <property type="entry name" value="JAB_MPN"/>
    <property type="match status" value="1"/>
</dbReference>
<dbReference type="Proteomes" id="UP000317496">
    <property type="component" value="Chromosome"/>
</dbReference>
<dbReference type="Pfam" id="PF14464">
    <property type="entry name" value="Prok-JAB"/>
    <property type="match status" value="1"/>
</dbReference>
<keyword evidence="3" id="KW-0378">Hydrolase</keyword>
<reference evidence="8 9" key="1">
    <citation type="submission" date="2019-07" db="EMBL/GenBank/DDBJ databases">
        <title>Genome sequencing for Ferrovibrio sp. K5.</title>
        <authorList>
            <person name="Park S.-J."/>
        </authorList>
    </citation>
    <scope>NUCLEOTIDE SEQUENCE [LARGE SCALE GENOMIC DNA]</scope>
    <source>
        <strain evidence="8 9">K5</strain>
    </source>
</reference>
<dbReference type="PANTHER" id="PTHR34858:SF1">
    <property type="entry name" value="CYSO-CYSTEINE PEPTIDASE"/>
    <property type="match status" value="1"/>
</dbReference>
<keyword evidence="2" id="KW-0479">Metal-binding</keyword>
<evidence type="ECO:0000313" key="9">
    <source>
        <dbReference type="Proteomes" id="UP000317496"/>
    </source>
</evidence>
<dbReference type="SUPFAM" id="SSF102712">
    <property type="entry name" value="JAB1/MPN domain"/>
    <property type="match status" value="1"/>
</dbReference>
<dbReference type="GO" id="GO:0008235">
    <property type="term" value="F:metalloexopeptidase activity"/>
    <property type="evidence" value="ECO:0007669"/>
    <property type="project" value="TreeGrafter"/>
</dbReference>
<dbReference type="Gene3D" id="3.40.140.10">
    <property type="entry name" value="Cytidine Deaminase, domain 2"/>
    <property type="match status" value="1"/>
</dbReference>
<dbReference type="InterPro" id="IPR000555">
    <property type="entry name" value="JAMM/MPN+_dom"/>
</dbReference>
<proteinExistence type="predicted"/>
<feature type="region of interest" description="Disordered" evidence="6">
    <location>
        <begin position="77"/>
        <end position="96"/>
    </location>
</feature>
<evidence type="ECO:0000256" key="2">
    <source>
        <dbReference type="ARBA" id="ARBA00022723"/>
    </source>
</evidence>
<keyword evidence="4" id="KW-0862">Zinc</keyword>
<evidence type="ECO:0000313" key="8">
    <source>
        <dbReference type="EMBL" id="QDO96563.1"/>
    </source>
</evidence>
<evidence type="ECO:0000256" key="3">
    <source>
        <dbReference type="ARBA" id="ARBA00022801"/>
    </source>
</evidence>
<evidence type="ECO:0000256" key="6">
    <source>
        <dbReference type="SAM" id="MobiDB-lite"/>
    </source>
</evidence>
<dbReference type="PANTHER" id="PTHR34858">
    <property type="entry name" value="CYSO-CYSTEINE PEPTIDASE"/>
    <property type="match status" value="1"/>
</dbReference>
<dbReference type="CDD" id="cd08070">
    <property type="entry name" value="MPN_like"/>
    <property type="match status" value="1"/>
</dbReference>
<dbReference type="KEGG" id="fer:FNB15_04420"/>
<dbReference type="InterPro" id="IPR051929">
    <property type="entry name" value="VirAsm_ModProt"/>
</dbReference>
<organism evidence="8 9">
    <name type="scientific">Ferrovibrio terrae</name>
    <dbReference type="NCBI Taxonomy" id="2594003"/>
    <lineage>
        <taxon>Bacteria</taxon>
        <taxon>Pseudomonadati</taxon>
        <taxon>Pseudomonadota</taxon>
        <taxon>Alphaproteobacteria</taxon>
        <taxon>Rhodospirillales</taxon>
        <taxon>Rhodospirillaceae</taxon>
        <taxon>Ferrovibrio</taxon>
    </lineage>
</organism>